<protein>
    <submittedName>
        <fullName evidence="1">Uncharacterized protein</fullName>
    </submittedName>
</protein>
<dbReference type="AlphaFoldDB" id="A0A8T1RBY2"/>
<organism evidence="1 2">
    <name type="scientific">Carya illinoinensis</name>
    <name type="common">Pecan</name>
    <dbReference type="NCBI Taxonomy" id="32201"/>
    <lineage>
        <taxon>Eukaryota</taxon>
        <taxon>Viridiplantae</taxon>
        <taxon>Streptophyta</taxon>
        <taxon>Embryophyta</taxon>
        <taxon>Tracheophyta</taxon>
        <taxon>Spermatophyta</taxon>
        <taxon>Magnoliopsida</taxon>
        <taxon>eudicotyledons</taxon>
        <taxon>Gunneridae</taxon>
        <taxon>Pentapetalae</taxon>
        <taxon>rosids</taxon>
        <taxon>fabids</taxon>
        <taxon>Fagales</taxon>
        <taxon>Juglandaceae</taxon>
        <taxon>Carya</taxon>
    </lineage>
</organism>
<comment type="caution">
    <text evidence="1">The sequence shown here is derived from an EMBL/GenBank/DDBJ whole genome shotgun (WGS) entry which is preliminary data.</text>
</comment>
<dbReference type="EMBL" id="CM031810">
    <property type="protein sequence ID" value="KAG6663893.1"/>
    <property type="molecule type" value="Genomic_DNA"/>
</dbReference>
<keyword evidence="2" id="KW-1185">Reference proteome</keyword>
<accession>A0A8T1RBY2</accession>
<proteinExistence type="predicted"/>
<sequence length="44" mass="5129">MEEVQGDGNLLISNQELRNQLRVLQAQLIGVQKRLRCTLWAFVF</sequence>
<reference evidence="1" key="1">
    <citation type="submission" date="2020-12" db="EMBL/GenBank/DDBJ databases">
        <title>WGS assembly of Carya illinoinensis cv. Pawnee.</title>
        <authorList>
            <person name="Platts A."/>
            <person name="Shu S."/>
            <person name="Wright S."/>
            <person name="Barry K."/>
            <person name="Edger P."/>
            <person name="Pires J.C."/>
            <person name="Schmutz J."/>
        </authorList>
    </citation>
    <scope>NUCLEOTIDE SEQUENCE</scope>
    <source>
        <tissue evidence="1">Leaf</tissue>
    </source>
</reference>
<dbReference type="Proteomes" id="UP000811609">
    <property type="component" value="Chromosome 2"/>
</dbReference>
<evidence type="ECO:0000313" key="1">
    <source>
        <dbReference type="EMBL" id="KAG6663893.1"/>
    </source>
</evidence>
<evidence type="ECO:0000313" key="2">
    <source>
        <dbReference type="Proteomes" id="UP000811609"/>
    </source>
</evidence>
<gene>
    <name evidence="1" type="ORF">CIPAW_02G053800</name>
</gene>
<name>A0A8T1RBY2_CARIL</name>